<evidence type="ECO:0000256" key="1">
    <source>
        <dbReference type="SAM" id="MobiDB-lite"/>
    </source>
</evidence>
<evidence type="ECO:0000313" key="3">
    <source>
        <dbReference type="Proteomes" id="UP000826234"/>
    </source>
</evidence>
<proteinExistence type="predicted"/>
<name>A0ABQ7T5F9_PHRPL</name>
<organism evidence="2 3">
    <name type="scientific">Phrynosoma platyrhinos</name>
    <name type="common">Desert horned lizard</name>
    <dbReference type="NCBI Taxonomy" id="52577"/>
    <lineage>
        <taxon>Eukaryota</taxon>
        <taxon>Metazoa</taxon>
        <taxon>Chordata</taxon>
        <taxon>Craniata</taxon>
        <taxon>Vertebrata</taxon>
        <taxon>Euteleostomi</taxon>
        <taxon>Lepidosauria</taxon>
        <taxon>Squamata</taxon>
        <taxon>Bifurcata</taxon>
        <taxon>Unidentata</taxon>
        <taxon>Episquamata</taxon>
        <taxon>Toxicofera</taxon>
        <taxon>Iguania</taxon>
        <taxon>Phrynosomatidae</taxon>
        <taxon>Phrynosomatinae</taxon>
        <taxon>Phrynosoma</taxon>
    </lineage>
</organism>
<protein>
    <submittedName>
        <fullName evidence="2">Uncharacterized protein</fullName>
    </submittedName>
</protein>
<gene>
    <name evidence="2" type="ORF">JD844_032049</name>
</gene>
<dbReference type="Proteomes" id="UP000826234">
    <property type="component" value="Unassembled WGS sequence"/>
</dbReference>
<feature type="region of interest" description="Disordered" evidence="1">
    <location>
        <begin position="73"/>
        <end position="97"/>
    </location>
</feature>
<sequence>MGIGDRHLEAKEKKTEEKAREEIKISNHDNIIDMDDISGNIAILLKNTCASQLDVHEFSNTGILLESLCQTPDMEGTQLSEPETPHKLNSSEGTTEASRVVKRKLDFLEN</sequence>
<accession>A0ABQ7T5F9</accession>
<comment type="caution">
    <text evidence="2">The sequence shown here is derived from an EMBL/GenBank/DDBJ whole genome shotgun (WGS) entry which is preliminary data.</text>
</comment>
<evidence type="ECO:0000313" key="2">
    <source>
        <dbReference type="EMBL" id="KAH0624503.1"/>
    </source>
</evidence>
<dbReference type="EMBL" id="JAIPUX010001232">
    <property type="protein sequence ID" value="KAH0624503.1"/>
    <property type="molecule type" value="Genomic_DNA"/>
</dbReference>
<keyword evidence="3" id="KW-1185">Reference proteome</keyword>
<feature type="compositionally biased region" description="Polar residues" evidence="1">
    <location>
        <begin position="77"/>
        <end position="97"/>
    </location>
</feature>
<reference evidence="2 3" key="1">
    <citation type="journal article" date="2022" name="Gigascience">
        <title>A chromosome-level genome assembly and annotation of the desert horned lizard, Phrynosoma platyrhinos, provides insight into chromosomal rearrangements among reptiles.</title>
        <authorList>
            <person name="Koochekian N."/>
            <person name="Ascanio A."/>
            <person name="Farleigh K."/>
            <person name="Card D.C."/>
            <person name="Schield D.R."/>
            <person name="Castoe T.A."/>
            <person name="Jezkova T."/>
        </authorList>
    </citation>
    <scope>NUCLEOTIDE SEQUENCE [LARGE SCALE GENOMIC DNA]</scope>
    <source>
        <strain evidence="2">NK-2021</strain>
    </source>
</reference>